<comment type="caution">
    <text evidence="1">The sequence shown here is derived from an EMBL/GenBank/DDBJ whole genome shotgun (WGS) entry which is preliminary data.</text>
</comment>
<accession>A0ACB8ZXJ8</accession>
<organism evidence="1 2">
    <name type="scientific">Arctium lappa</name>
    <name type="common">Greater burdock</name>
    <name type="synonym">Lappa major</name>
    <dbReference type="NCBI Taxonomy" id="4217"/>
    <lineage>
        <taxon>Eukaryota</taxon>
        <taxon>Viridiplantae</taxon>
        <taxon>Streptophyta</taxon>
        <taxon>Embryophyta</taxon>
        <taxon>Tracheophyta</taxon>
        <taxon>Spermatophyta</taxon>
        <taxon>Magnoliopsida</taxon>
        <taxon>eudicotyledons</taxon>
        <taxon>Gunneridae</taxon>
        <taxon>Pentapetalae</taxon>
        <taxon>asterids</taxon>
        <taxon>campanulids</taxon>
        <taxon>Asterales</taxon>
        <taxon>Asteraceae</taxon>
        <taxon>Carduoideae</taxon>
        <taxon>Cardueae</taxon>
        <taxon>Arctiinae</taxon>
        <taxon>Arctium</taxon>
    </lineage>
</organism>
<evidence type="ECO:0000313" key="2">
    <source>
        <dbReference type="Proteomes" id="UP001055879"/>
    </source>
</evidence>
<proteinExistence type="predicted"/>
<gene>
    <name evidence="1" type="ORF">L6452_28101</name>
</gene>
<name>A0ACB8ZXJ8_ARCLA</name>
<sequence length="86" mass="9466">MLAGRSTMVSAISSKVPKIPDNSSNNFPQSCRKLTFCRRKTPSPATQSSNFRQETICSTSSSCCTPMEFFHETCYNSVLNEKFAGG</sequence>
<protein>
    <submittedName>
        <fullName evidence="1">Uncharacterized protein</fullName>
    </submittedName>
</protein>
<dbReference type="EMBL" id="CM042055">
    <property type="protein sequence ID" value="KAI3702365.1"/>
    <property type="molecule type" value="Genomic_DNA"/>
</dbReference>
<evidence type="ECO:0000313" key="1">
    <source>
        <dbReference type="EMBL" id="KAI3702365.1"/>
    </source>
</evidence>
<reference evidence="1 2" key="2">
    <citation type="journal article" date="2022" name="Mol. Ecol. Resour.">
        <title>The genomes of chicory, endive, great burdock and yacon provide insights into Asteraceae paleo-polyploidization history and plant inulin production.</title>
        <authorList>
            <person name="Fan W."/>
            <person name="Wang S."/>
            <person name="Wang H."/>
            <person name="Wang A."/>
            <person name="Jiang F."/>
            <person name="Liu H."/>
            <person name="Zhao H."/>
            <person name="Xu D."/>
            <person name="Zhang Y."/>
        </authorList>
    </citation>
    <scope>NUCLEOTIDE SEQUENCE [LARGE SCALE GENOMIC DNA]</scope>
    <source>
        <strain evidence="2">cv. Niubang</strain>
    </source>
</reference>
<keyword evidence="2" id="KW-1185">Reference proteome</keyword>
<dbReference type="Proteomes" id="UP001055879">
    <property type="component" value="Linkage Group LG09"/>
</dbReference>
<reference evidence="2" key="1">
    <citation type="journal article" date="2022" name="Mol. Ecol. Resour.">
        <title>The genomes of chicory, endive, great burdock and yacon provide insights into Asteraceae palaeo-polyploidization history and plant inulin production.</title>
        <authorList>
            <person name="Fan W."/>
            <person name="Wang S."/>
            <person name="Wang H."/>
            <person name="Wang A."/>
            <person name="Jiang F."/>
            <person name="Liu H."/>
            <person name="Zhao H."/>
            <person name="Xu D."/>
            <person name="Zhang Y."/>
        </authorList>
    </citation>
    <scope>NUCLEOTIDE SEQUENCE [LARGE SCALE GENOMIC DNA]</scope>
    <source>
        <strain evidence="2">cv. Niubang</strain>
    </source>
</reference>